<evidence type="ECO:0000259" key="9">
    <source>
        <dbReference type="PROSITE" id="PS51781"/>
    </source>
</evidence>
<evidence type="ECO:0000256" key="6">
    <source>
        <dbReference type="SAM" id="Coils"/>
    </source>
</evidence>
<dbReference type="AlphaFoldDB" id="A0A939DK63"/>
<evidence type="ECO:0000256" key="2">
    <source>
        <dbReference type="ARBA" id="ARBA00022692"/>
    </source>
</evidence>
<keyword evidence="3 8" id="KW-0732">Signal</keyword>
<protein>
    <submittedName>
        <fullName evidence="10">TIGR04211 family SH3 domain-containing protein</fullName>
    </submittedName>
</protein>
<evidence type="ECO:0000313" key="11">
    <source>
        <dbReference type="Proteomes" id="UP000664303"/>
    </source>
</evidence>
<dbReference type="InterPro" id="IPR016476">
    <property type="entry name" value="SH3_dom_pro"/>
</dbReference>
<keyword evidence="6" id="KW-0175">Coiled coil</keyword>
<name>A0A939DK63_9GAMM</name>
<keyword evidence="5 7" id="KW-0472">Membrane</keyword>
<comment type="caution">
    <text evidence="10">The sequence shown here is derived from an EMBL/GenBank/DDBJ whole genome shotgun (WGS) entry which is preliminary data.</text>
</comment>
<feature type="transmembrane region" description="Helical" evidence="7">
    <location>
        <begin position="191"/>
        <end position="213"/>
    </location>
</feature>
<evidence type="ECO:0000256" key="5">
    <source>
        <dbReference type="ARBA" id="ARBA00023136"/>
    </source>
</evidence>
<evidence type="ECO:0000256" key="3">
    <source>
        <dbReference type="ARBA" id="ARBA00022729"/>
    </source>
</evidence>
<dbReference type="Gene3D" id="2.30.30.40">
    <property type="entry name" value="SH3 Domains"/>
    <property type="match status" value="1"/>
</dbReference>
<gene>
    <name evidence="10" type="ORF">JYP50_20100</name>
</gene>
<dbReference type="EMBL" id="JAFKCZ010000020">
    <property type="protein sequence ID" value="MBN7798912.1"/>
    <property type="molecule type" value="Genomic_DNA"/>
</dbReference>
<dbReference type="NCBIfam" id="TIGR04211">
    <property type="entry name" value="SH3_and_anchor"/>
    <property type="match status" value="1"/>
</dbReference>
<feature type="chain" id="PRO_5036676695" evidence="8">
    <location>
        <begin position="20"/>
        <end position="223"/>
    </location>
</feature>
<comment type="subcellular location">
    <subcellularLocation>
        <location evidence="1">Membrane</location>
        <topology evidence="1">Single-pass membrane protein</topology>
    </subcellularLocation>
</comment>
<evidence type="ECO:0000256" key="1">
    <source>
        <dbReference type="ARBA" id="ARBA00004167"/>
    </source>
</evidence>
<dbReference type="Gene3D" id="1.10.287.1490">
    <property type="match status" value="1"/>
</dbReference>
<dbReference type="InterPro" id="IPR003646">
    <property type="entry name" value="SH3-like_bac-type"/>
</dbReference>
<feature type="domain" description="SH3b" evidence="9">
    <location>
        <begin position="20"/>
        <end position="87"/>
    </location>
</feature>
<evidence type="ECO:0000313" key="10">
    <source>
        <dbReference type="EMBL" id="MBN7798912.1"/>
    </source>
</evidence>
<evidence type="ECO:0000256" key="7">
    <source>
        <dbReference type="SAM" id="Phobius"/>
    </source>
</evidence>
<dbReference type="GO" id="GO:0016020">
    <property type="term" value="C:membrane"/>
    <property type="evidence" value="ECO:0007669"/>
    <property type="project" value="UniProtKB-SubCell"/>
</dbReference>
<feature type="signal peptide" evidence="8">
    <location>
        <begin position="1"/>
        <end position="19"/>
    </location>
</feature>
<keyword evidence="11" id="KW-1185">Reference proteome</keyword>
<dbReference type="SMART" id="SM00287">
    <property type="entry name" value="SH3b"/>
    <property type="match status" value="1"/>
</dbReference>
<feature type="coiled-coil region" evidence="6">
    <location>
        <begin position="86"/>
        <end position="186"/>
    </location>
</feature>
<keyword evidence="4 7" id="KW-1133">Transmembrane helix</keyword>
<dbReference type="Proteomes" id="UP000664303">
    <property type="component" value="Unassembled WGS sequence"/>
</dbReference>
<accession>A0A939DK63</accession>
<proteinExistence type="predicted"/>
<evidence type="ECO:0000256" key="8">
    <source>
        <dbReference type="SAM" id="SignalP"/>
    </source>
</evidence>
<dbReference type="Pfam" id="PF08239">
    <property type="entry name" value="SH3_3"/>
    <property type="match status" value="1"/>
</dbReference>
<sequence length="223" mass="24698">MTSLFALLYLGLGAGLALAQENRYISDTQYIPLRSGAGNEYRIVHRGLPSGTRLTVHEESADGEWARITTAGGDEGWLRAQYLMTQEPAESRLRRVQARAEQLEAQNRELGEQVTALQSERSELSTQVSDTGSNLTQVTEELAHLKQISGKAVQLDADNRRLAEESESLRAEVDTLEAENQRLQDKLQSSAFIDGALAVLLGVIITLVVPRLWPKRRRSSGWA</sequence>
<organism evidence="10 11">
    <name type="scientific">Parahaliea mediterranea</name>
    <dbReference type="NCBI Taxonomy" id="651086"/>
    <lineage>
        <taxon>Bacteria</taxon>
        <taxon>Pseudomonadati</taxon>
        <taxon>Pseudomonadota</taxon>
        <taxon>Gammaproteobacteria</taxon>
        <taxon>Cellvibrionales</taxon>
        <taxon>Halieaceae</taxon>
        <taxon>Parahaliea</taxon>
    </lineage>
</organism>
<evidence type="ECO:0000256" key="4">
    <source>
        <dbReference type="ARBA" id="ARBA00022989"/>
    </source>
</evidence>
<reference evidence="10" key="1">
    <citation type="submission" date="2021-02" db="EMBL/GenBank/DDBJ databases">
        <title>PHA producing bacteria isolated from coastal sediment in Guangdong, Shenzhen.</title>
        <authorList>
            <person name="Zheng W."/>
            <person name="Yu S."/>
            <person name="Huang Y."/>
        </authorList>
    </citation>
    <scope>NUCLEOTIDE SEQUENCE</scope>
    <source>
        <strain evidence="10">TN14-10</strain>
    </source>
</reference>
<keyword evidence="2 7" id="KW-0812">Transmembrane</keyword>
<dbReference type="PROSITE" id="PS51781">
    <property type="entry name" value="SH3B"/>
    <property type="match status" value="1"/>
</dbReference>